<organism evidence="9 10">
    <name type="scientific">Modestobacter caceresii</name>
    <dbReference type="NCBI Taxonomy" id="1522368"/>
    <lineage>
        <taxon>Bacteria</taxon>
        <taxon>Bacillati</taxon>
        <taxon>Actinomycetota</taxon>
        <taxon>Actinomycetes</taxon>
        <taxon>Geodermatophilales</taxon>
        <taxon>Geodermatophilaceae</taxon>
        <taxon>Modestobacter</taxon>
    </lineage>
</organism>
<keyword evidence="10" id="KW-1185">Reference proteome</keyword>
<comment type="similarity">
    <text evidence="7">Belongs to the zinc-containing alcohol dehydrogenase family.</text>
</comment>
<dbReference type="EC" id="1.1.1.2" evidence="5"/>
<proteinExistence type="inferred from homology"/>
<dbReference type="InterPro" id="IPR011032">
    <property type="entry name" value="GroES-like_sf"/>
</dbReference>
<evidence type="ECO:0000313" key="10">
    <source>
        <dbReference type="Proteomes" id="UP000029713"/>
    </source>
</evidence>
<dbReference type="FunFam" id="3.40.50.720:FF:000022">
    <property type="entry name" value="Cinnamyl alcohol dehydrogenase"/>
    <property type="match status" value="1"/>
</dbReference>
<dbReference type="EMBL" id="JPMX01000040">
    <property type="protein sequence ID" value="KGH46800.1"/>
    <property type="molecule type" value="Genomic_DNA"/>
</dbReference>
<dbReference type="Pfam" id="PF00107">
    <property type="entry name" value="ADH_zinc_N"/>
    <property type="match status" value="1"/>
</dbReference>
<dbReference type="GO" id="GO:0008270">
    <property type="term" value="F:zinc ion binding"/>
    <property type="evidence" value="ECO:0007669"/>
    <property type="project" value="InterPro"/>
</dbReference>
<dbReference type="Pfam" id="PF08240">
    <property type="entry name" value="ADH_N"/>
    <property type="match status" value="1"/>
</dbReference>
<dbReference type="GO" id="GO:0008106">
    <property type="term" value="F:alcohol dehydrogenase (NADP+) activity"/>
    <property type="evidence" value="ECO:0007669"/>
    <property type="project" value="UniProtKB-EC"/>
</dbReference>
<dbReference type="Gene3D" id="3.40.50.720">
    <property type="entry name" value="NAD(P)-binding Rossmann-like Domain"/>
    <property type="match status" value="1"/>
</dbReference>
<dbReference type="SMART" id="SM00829">
    <property type="entry name" value="PKS_ER"/>
    <property type="match status" value="1"/>
</dbReference>
<evidence type="ECO:0000256" key="3">
    <source>
        <dbReference type="ARBA" id="ARBA00022833"/>
    </source>
</evidence>
<protein>
    <recommendedName>
        <fullName evidence="5">alcohol dehydrogenase (NADP(+))</fullName>
        <ecNumber evidence="5">1.1.1.2</ecNumber>
    </recommendedName>
</protein>
<keyword evidence="2 7" id="KW-0479">Metal-binding</keyword>
<evidence type="ECO:0000256" key="5">
    <source>
        <dbReference type="ARBA" id="ARBA00024074"/>
    </source>
</evidence>
<evidence type="ECO:0000256" key="2">
    <source>
        <dbReference type="ARBA" id="ARBA00022723"/>
    </source>
</evidence>
<dbReference type="InterPro" id="IPR013149">
    <property type="entry name" value="ADH-like_C"/>
</dbReference>
<dbReference type="PROSITE" id="PS00059">
    <property type="entry name" value="ADH_ZINC"/>
    <property type="match status" value="1"/>
</dbReference>
<name>A0A098Y8R6_9ACTN</name>
<dbReference type="STRING" id="1522368.IN07_10135"/>
<keyword evidence="3 7" id="KW-0862">Zinc</keyword>
<dbReference type="SUPFAM" id="SSF51735">
    <property type="entry name" value="NAD(P)-binding Rossmann-fold domains"/>
    <property type="match status" value="1"/>
</dbReference>
<evidence type="ECO:0000259" key="8">
    <source>
        <dbReference type="SMART" id="SM00829"/>
    </source>
</evidence>
<accession>A0A098Y8R6</accession>
<evidence type="ECO:0000256" key="4">
    <source>
        <dbReference type="ARBA" id="ARBA00023002"/>
    </source>
</evidence>
<gene>
    <name evidence="9" type="ORF">IN07_10135</name>
</gene>
<comment type="caution">
    <text evidence="9">The sequence shown here is derived from an EMBL/GenBank/DDBJ whole genome shotgun (WGS) entry which is preliminary data.</text>
</comment>
<reference evidence="9 10" key="1">
    <citation type="submission" date="2014-07" db="EMBL/GenBank/DDBJ databases">
        <title>Biosystematic studies on Modestobacter strains isolated from extreme hyper-arid desert soil and from historic building.</title>
        <authorList>
            <person name="Bukarasam K."/>
            <person name="Bull A."/>
            <person name="Girard G."/>
            <person name="van Wezel G."/>
            <person name="Goodfellow M."/>
        </authorList>
    </citation>
    <scope>NUCLEOTIDE SEQUENCE [LARGE SCALE GENOMIC DNA]</scope>
    <source>
        <strain evidence="9 10">KNN45-2b</strain>
    </source>
</reference>
<feature type="domain" description="Enoyl reductase (ER)" evidence="8">
    <location>
        <begin position="8"/>
        <end position="342"/>
    </location>
</feature>
<evidence type="ECO:0000256" key="6">
    <source>
        <dbReference type="ARBA" id="ARBA00048262"/>
    </source>
</evidence>
<dbReference type="InterPro" id="IPR002328">
    <property type="entry name" value="ADH_Zn_CS"/>
</dbReference>
<dbReference type="RefSeq" id="WP_036335504.1">
    <property type="nucleotide sequence ID" value="NZ_JPMX01000040.1"/>
</dbReference>
<dbReference type="AlphaFoldDB" id="A0A098Y8R6"/>
<dbReference type="SUPFAM" id="SSF50129">
    <property type="entry name" value="GroES-like"/>
    <property type="match status" value="1"/>
</dbReference>
<dbReference type="InterPro" id="IPR013154">
    <property type="entry name" value="ADH-like_N"/>
</dbReference>
<dbReference type="InterPro" id="IPR020843">
    <property type="entry name" value="ER"/>
</dbReference>
<keyword evidence="4" id="KW-0560">Oxidoreductase</keyword>
<comment type="cofactor">
    <cofactor evidence="1 7">
        <name>Zn(2+)</name>
        <dbReference type="ChEBI" id="CHEBI:29105"/>
    </cofactor>
</comment>
<dbReference type="Gene3D" id="3.90.180.10">
    <property type="entry name" value="Medium-chain alcohol dehydrogenases, catalytic domain"/>
    <property type="match status" value="1"/>
</dbReference>
<sequence length="357" mass="37970">MPANIGYATPDASSPLAPLEFDRSPVGPEDVLIDIRYCGVCHSDVHQARDEFDGALATTFPCMPGHEIVGIVAETGSAVTQHSIGDRVGVGCLVYWGAEDQRGGTDEQYQNPPAVFTYNAPDPRTGEMAFGGYSDQIVVNEHFVLRIPDSLPLEKAAPLLCAGVTTWSPLRRWNVGAGQVVGVAGIGGLGHMAIQLAKARGAEKVIALTTTPDKKDEILRLGADEVLVMSDEEDAETHAASLDFLLSTIPTPFDMNPYLALVKTGGTLATVGMLEPSLPGAIDFGPVTMRRITIGASLIGNIAETQEVLDFCAEHGITADVQVIPVQQINEAYDQMVAKNVLFRFVIDNATLRTAGA</sequence>
<evidence type="ECO:0000313" key="9">
    <source>
        <dbReference type="EMBL" id="KGH46800.1"/>
    </source>
</evidence>
<dbReference type="OrthoDB" id="3567264at2"/>
<dbReference type="InterPro" id="IPR047109">
    <property type="entry name" value="CAD-like"/>
</dbReference>
<dbReference type="InterPro" id="IPR036291">
    <property type="entry name" value="NAD(P)-bd_dom_sf"/>
</dbReference>
<dbReference type="Proteomes" id="UP000029713">
    <property type="component" value="Unassembled WGS sequence"/>
</dbReference>
<dbReference type="PANTHER" id="PTHR42683">
    <property type="entry name" value="ALDEHYDE REDUCTASE"/>
    <property type="match status" value="1"/>
</dbReference>
<evidence type="ECO:0000256" key="7">
    <source>
        <dbReference type="RuleBase" id="RU361277"/>
    </source>
</evidence>
<dbReference type="CDD" id="cd05283">
    <property type="entry name" value="CAD1"/>
    <property type="match status" value="1"/>
</dbReference>
<evidence type="ECO:0000256" key="1">
    <source>
        <dbReference type="ARBA" id="ARBA00001947"/>
    </source>
</evidence>
<comment type="catalytic activity">
    <reaction evidence="6">
        <text>a primary alcohol + NADP(+) = an aldehyde + NADPH + H(+)</text>
        <dbReference type="Rhea" id="RHEA:15937"/>
        <dbReference type="ChEBI" id="CHEBI:15378"/>
        <dbReference type="ChEBI" id="CHEBI:15734"/>
        <dbReference type="ChEBI" id="CHEBI:17478"/>
        <dbReference type="ChEBI" id="CHEBI:57783"/>
        <dbReference type="ChEBI" id="CHEBI:58349"/>
        <dbReference type="EC" id="1.1.1.2"/>
    </reaction>
</comment>